<feature type="compositionally biased region" description="Low complexity" evidence="2">
    <location>
        <begin position="73"/>
        <end position="113"/>
    </location>
</feature>
<feature type="coiled-coil region" evidence="1">
    <location>
        <begin position="517"/>
        <end position="544"/>
    </location>
</feature>
<feature type="coiled-coil region" evidence="1">
    <location>
        <begin position="310"/>
        <end position="426"/>
    </location>
</feature>
<dbReference type="PANTHER" id="PTHR45615:SF80">
    <property type="entry name" value="GRIP DOMAIN-CONTAINING PROTEIN"/>
    <property type="match status" value="1"/>
</dbReference>
<keyword evidence="1" id="KW-0175">Coiled coil</keyword>
<evidence type="ECO:0000256" key="2">
    <source>
        <dbReference type="SAM" id="MobiDB-lite"/>
    </source>
</evidence>
<dbReference type="EMBL" id="JARPMG010000001">
    <property type="protein sequence ID" value="KAJ8104037.1"/>
    <property type="molecule type" value="Genomic_DNA"/>
</dbReference>
<dbReference type="AlphaFoldDB" id="A0AAD7QYX5"/>
<keyword evidence="4" id="KW-1185">Reference proteome</keyword>
<dbReference type="GeneID" id="80885817"/>
<gene>
    <name evidence="3" type="ORF">POJ06DRAFT_298433</name>
</gene>
<name>A0AAD7QYX5_9ASCO</name>
<evidence type="ECO:0000313" key="3">
    <source>
        <dbReference type="EMBL" id="KAJ8104037.1"/>
    </source>
</evidence>
<evidence type="ECO:0000313" key="4">
    <source>
        <dbReference type="Proteomes" id="UP001217417"/>
    </source>
</evidence>
<feature type="compositionally biased region" description="Polar residues" evidence="2">
    <location>
        <begin position="114"/>
        <end position="123"/>
    </location>
</feature>
<evidence type="ECO:0000256" key="1">
    <source>
        <dbReference type="SAM" id="Coils"/>
    </source>
</evidence>
<organism evidence="3 4">
    <name type="scientific">Lipomyces tetrasporus</name>
    <dbReference type="NCBI Taxonomy" id="54092"/>
    <lineage>
        <taxon>Eukaryota</taxon>
        <taxon>Fungi</taxon>
        <taxon>Dikarya</taxon>
        <taxon>Ascomycota</taxon>
        <taxon>Saccharomycotina</taxon>
        <taxon>Lipomycetes</taxon>
        <taxon>Lipomycetales</taxon>
        <taxon>Lipomycetaceae</taxon>
        <taxon>Lipomyces</taxon>
    </lineage>
</organism>
<reference evidence="3" key="1">
    <citation type="submission" date="2023-03" db="EMBL/GenBank/DDBJ databases">
        <title>Near-Complete genome sequence of Lipomyces tetrasporous NRRL Y-64009, an oleaginous yeast capable of growing on lignocellulosic hydrolysates.</title>
        <authorList>
            <consortium name="Lawrence Berkeley National Laboratory"/>
            <person name="Jagtap S.S."/>
            <person name="Liu J.-J."/>
            <person name="Walukiewicz H.E."/>
            <person name="Pangilinan J."/>
            <person name="Lipzen A."/>
            <person name="Ahrendt S."/>
            <person name="Koriabine M."/>
            <person name="Cobaugh K."/>
            <person name="Salamov A."/>
            <person name="Yoshinaga Y."/>
            <person name="Ng V."/>
            <person name="Daum C."/>
            <person name="Grigoriev I.V."/>
            <person name="Slininger P.J."/>
            <person name="Dien B.S."/>
            <person name="Jin Y.-S."/>
            <person name="Rao C.V."/>
        </authorList>
    </citation>
    <scope>NUCLEOTIDE SEQUENCE</scope>
    <source>
        <strain evidence="3">NRRL Y-64009</strain>
    </source>
</reference>
<feature type="compositionally biased region" description="Low complexity" evidence="2">
    <location>
        <begin position="182"/>
        <end position="205"/>
    </location>
</feature>
<dbReference type="Proteomes" id="UP001217417">
    <property type="component" value="Unassembled WGS sequence"/>
</dbReference>
<dbReference type="Gene3D" id="1.10.287.1490">
    <property type="match status" value="1"/>
</dbReference>
<feature type="compositionally biased region" description="Polar residues" evidence="2">
    <location>
        <begin position="47"/>
        <end position="58"/>
    </location>
</feature>
<feature type="region of interest" description="Disordered" evidence="2">
    <location>
        <begin position="1"/>
        <end position="206"/>
    </location>
</feature>
<feature type="coiled-coil region" evidence="1">
    <location>
        <begin position="464"/>
        <end position="491"/>
    </location>
</feature>
<protein>
    <submittedName>
        <fullName evidence="3">Uncharacterized protein</fullName>
    </submittedName>
</protein>
<dbReference type="PANTHER" id="PTHR45615">
    <property type="entry name" value="MYOSIN HEAVY CHAIN, NON-MUSCLE"/>
    <property type="match status" value="1"/>
</dbReference>
<accession>A0AAD7QYX5</accession>
<sequence length="627" mass="66298">MENKMMPDRGLSAAEMTSAQTCSKADDLLTAPSGASDNPSADAAVGSGQNNGSESATTKTKKPAPLGVKTNRSTAAAAHGVSSSSSSSSRPLTAASTTRTTTARAPTSGSSSRENATPSNFTVASRLLAPTAASKAHAAGGGSGGAAEPRAPVRRGARASAPTAVGHSTGPVQRLSMKQPRAAVAARPFGAAAASSSTASTNATSVVQRDVKAAATLRHESVHTKPARPLVRNVKGEATLGQQGQRKAAEELVLAEAENAQKAAAAEREKSQAGLTERDNKISELSAELEATTTKLQDSTSLTQQQADSIADLQAKHRGFEDKITALEKELADANQKHDAALANLQIELTNSKQLHSTEVENAQSQVSADKKKYEEEIASLSQKLASAEEQINLRERELLGNSKVIKSLQDELNTIVETLEDAKKVELEKLAKSYDGWRDKDYVGGLEKELETLKVSLKHDTEAALLKQNIADLKAKNLQQKDLIAALETKVEVLTATIASQGELNTKLSASNADLASEVEGHVRQLSETNQKLQEVLEVLTATIASQGELNTKLSASNADLASEVEGHVRKLSETNQKLQEVLAQQIQLEAMAAVLQSEKANSDKNVADMRQIFGELERNVDSLKF</sequence>
<proteinExistence type="predicted"/>
<comment type="caution">
    <text evidence="3">The sequence shown here is derived from an EMBL/GenBank/DDBJ whole genome shotgun (WGS) entry which is preliminary data.</text>
</comment>
<dbReference type="RefSeq" id="XP_056047487.1">
    <property type="nucleotide sequence ID" value="XM_056190651.1"/>
</dbReference>